<dbReference type="RefSeq" id="WP_280602667.1">
    <property type="nucleotide sequence ID" value="NZ_JARXRN010000028.1"/>
</dbReference>
<evidence type="ECO:0000313" key="2">
    <source>
        <dbReference type="Proteomes" id="UP001156831"/>
    </source>
</evidence>
<gene>
    <name evidence="1" type="ORF">QFW80_14380</name>
</gene>
<evidence type="ECO:0000313" key="1">
    <source>
        <dbReference type="EMBL" id="MDH5831706.1"/>
    </source>
</evidence>
<proteinExistence type="predicted"/>
<comment type="caution">
    <text evidence="1">The sequence shown here is derived from an EMBL/GenBank/DDBJ whole genome shotgun (WGS) entry which is preliminary data.</text>
</comment>
<protein>
    <submittedName>
        <fullName evidence="1">Uncharacterized protein</fullName>
    </submittedName>
</protein>
<name>A0ABT6JNQ1_9GAMM</name>
<reference evidence="1 2" key="1">
    <citation type="submission" date="2023-04" db="EMBL/GenBank/DDBJ databases">
        <title>Luteimonas sp. M1R5S18.</title>
        <authorList>
            <person name="Sun J.-Q."/>
        </authorList>
    </citation>
    <scope>NUCLEOTIDE SEQUENCE [LARGE SCALE GENOMIC DNA]</scope>
    <source>
        <strain evidence="1 2">M1R5S18</strain>
    </source>
</reference>
<dbReference type="Proteomes" id="UP001156831">
    <property type="component" value="Unassembled WGS sequence"/>
</dbReference>
<dbReference type="EMBL" id="JARXRN010000028">
    <property type="protein sequence ID" value="MDH5831706.1"/>
    <property type="molecule type" value="Genomic_DNA"/>
</dbReference>
<sequence length="113" mass="12171">MEKYWEGAAVFPATGTEVEYFVDAGPDGVTDANRRSLATIVSNYDALLDQARAVVETLEPDDRPRGLLRLSSVDIPGAPLEAASWELGFCDADEKLFSVLYSGLTATGLVEKS</sequence>
<organism evidence="1 2">
    <name type="scientific">Luteimonas rhizosphaericola</name>
    <dbReference type="NCBI Taxonomy" id="3042024"/>
    <lineage>
        <taxon>Bacteria</taxon>
        <taxon>Pseudomonadati</taxon>
        <taxon>Pseudomonadota</taxon>
        <taxon>Gammaproteobacteria</taxon>
        <taxon>Lysobacterales</taxon>
        <taxon>Lysobacteraceae</taxon>
        <taxon>Luteimonas</taxon>
    </lineage>
</organism>
<keyword evidence="2" id="KW-1185">Reference proteome</keyword>
<accession>A0ABT6JNQ1</accession>